<organism evidence="1">
    <name type="scientific">marine metagenome</name>
    <dbReference type="NCBI Taxonomy" id="408172"/>
    <lineage>
        <taxon>unclassified sequences</taxon>
        <taxon>metagenomes</taxon>
        <taxon>ecological metagenomes</taxon>
    </lineage>
</organism>
<name>A0A383EGN8_9ZZZZ</name>
<dbReference type="EMBL" id="UINC01225622">
    <property type="protein sequence ID" value="SVE55774.1"/>
    <property type="molecule type" value="Genomic_DNA"/>
</dbReference>
<reference evidence="1" key="1">
    <citation type="submission" date="2018-05" db="EMBL/GenBank/DDBJ databases">
        <authorList>
            <person name="Lanie J.A."/>
            <person name="Ng W.-L."/>
            <person name="Kazmierczak K.M."/>
            <person name="Andrzejewski T.M."/>
            <person name="Davidsen T.M."/>
            <person name="Wayne K.J."/>
            <person name="Tettelin H."/>
            <person name="Glass J.I."/>
            <person name="Rusch D."/>
            <person name="Podicherti R."/>
            <person name="Tsui H.-C.T."/>
            <person name="Winkler M.E."/>
        </authorList>
    </citation>
    <scope>NUCLEOTIDE SEQUENCE</scope>
</reference>
<dbReference type="AlphaFoldDB" id="A0A383EGN8"/>
<sequence length="23" mass="2492">MKEGFIIKIISQSFVGKGEVAPL</sequence>
<proteinExistence type="predicted"/>
<gene>
    <name evidence="1" type="ORF">METZ01_LOCUS508628</name>
</gene>
<protein>
    <submittedName>
        <fullName evidence="1">Uncharacterized protein</fullName>
    </submittedName>
</protein>
<accession>A0A383EGN8</accession>
<feature type="non-terminal residue" evidence="1">
    <location>
        <position position="23"/>
    </location>
</feature>
<evidence type="ECO:0000313" key="1">
    <source>
        <dbReference type="EMBL" id="SVE55774.1"/>
    </source>
</evidence>